<evidence type="ECO:0000313" key="7">
    <source>
        <dbReference type="EMBL" id="ABC30735.1"/>
    </source>
</evidence>
<protein>
    <submittedName>
        <fullName evidence="7">Uncharacterized protein SCO1/SenC/PrrC, involved in biogenesis of respiratory and photosynthetic systems</fullName>
    </submittedName>
</protein>
<evidence type="ECO:0000256" key="1">
    <source>
        <dbReference type="ARBA" id="ARBA00010996"/>
    </source>
</evidence>
<dbReference type="Proteomes" id="UP000000238">
    <property type="component" value="Chromosome"/>
</dbReference>
<dbReference type="SUPFAM" id="SSF52833">
    <property type="entry name" value="Thioredoxin-like"/>
    <property type="match status" value="1"/>
</dbReference>
<dbReference type="PANTHER" id="PTHR12151:SF25">
    <property type="entry name" value="LINALOOL DEHYDRATASE_ISOMERASE DOMAIN-CONTAINING PROTEIN"/>
    <property type="match status" value="1"/>
</dbReference>
<reference evidence="7 8" key="1">
    <citation type="journal article" date="2005" name="Nucleic Acids Res.">
        <title>Genomic blueprint of Hahella chejuensis, a marine microbe producing an algicidal agent.</title>
        <authorList>
            <person name="Jeong H."/>
            <person name="Yim J.H."/>
            <person name="Lee C."/>
            <person name="Choi S.-H."/>
            <person name="Park Y.K."/>
            <person name="Yoon S.H."/>
            <person name="Hur C.-G."/>
            <person name="Kang H.-Y."/>
            <person name="Kim D."/>
            <person name="Lee H.H."/>
            <person name="Park K.H."/>
            <person name="Park S.-H."/>
            <person name="Park H.-S."/>
            <person name="Lee H.K."/>
            <person name="Oh T.K."/>
            <person name="Kim J.F."/>
        </authorList>
    </citation>
    <scope>NUCLEOTIDE SEQUENCE [LARGE SCALE GENOMIC DNA]</scope>
    <source>
        <strain evidence="7 8">KCTC 2396</strain>
    </source>
</reference>
<sequence>MTAIRLVFIAIVMTLTSACSQEPLEWSGTDISGMLPELKFSLQSENAASVSEKDFEGKYNILFFGYTYCPDICPTTLARLKSALSKLEASEQQRINILFVSVDPKRDAPEQLKAYTDAFGPEFVGLTGDMDALQSITKRYRVAFGYGNPDEAGNYDVSHSSAAFVFDANGKARLLLRDDLSADMIAKDLDQLLKS</sequence>
<name>Q2SF39_HAHCH</name>
<feature type="binding site" evidence="3">
    <location>
        <position position="159"/>
    </location>
    <ligand>
        <name>Cu cation</name>
        <dbReference type="ChEBI" id="CHEBI:23378"/>
    </ligand>
</feature>
<dbReference type="EMBL" id="CP000155">
    <property type="protein sequence ID" value="ABC30735.1"/>
    <property type="molecule type" value="Genomic_DNA"/>
</dbReference>
<evidence type="ECO:0000313" key="8">
    <source>
        <dbReference type="Proteomes" id="UP000000238"/>
    </source>
</evidence>
<dbReference type="HOGENOM" id="CLU_050131_3_0_6"/>
<dbReference type="PROSITE" id="PS51257">
    <property type="entry name" value="PROKAR_LIPOPROTEIN"/>
    <property type="match status" value="1"/>
</dbReference>
<dbReference type="PROSITE" id="PS51352">
    <property type="entry name" value="THIOREDOXIN_2"/>
    <property type="match status" value="1"/>
</dbReference>
<proteinExistence type="inferred from homology"/>
<dbReference type="InterPro" id="IPR036249">
    <property type="entry name" value="Thioredoxin-like_sf"/>
</dbReference>
<dbReference type="InterPro" id="IPR013766">
    <property type="entry name" value="Thioredoxin_domain"/>
</dbReference>
<feature type="binding site" evidence="3">
    <location>
        <position position="69"/>
    </location>
    <ligand>
        <name>Cu cation</name>
        <dbReference type="ChEBI" id="CHEBI:23378"/>
    </ligand>
</feature>
<evidence type="ECO:0000256" key="4">
    <source>
        <dbReference type="PIRSR" id="PIRSR603782-2"/>
    </source>
</evidence>
<dbReference type="eggNOG" id="COG1999">
    <property type="taxonomic scope" value="Bacteria"/>
</dbReference>
<feature type="domain" description="Thioredoxin" evidence="6">
    <location>
        <begin position="29"/>
        <end position="194"/>
    </location>
</feature>
<dbReference type="InterPro" id="IPR003782">
    <property type="entry name" value="SCO1/SenC"/>
</dbReference>
<dbReference type="PANTHER" id="PTHR12151">
    <property type="entry name" value="ELECTRON TRANSPORT PROTIN SCO1/SENC FAMILY MEMBER"/>
    <property type="match status" value="1"/>
</dbReference>
<feature type="chain" id="PRO_5004215359" evidence="5">
    <location>
        <begin position="21"/>
        <end position="195"/>
    </location>
</feature>
<dbReference type="Gene3D" id="3.40.30.10">
    <property type="entry name" value="Glutaredoxin"/>
    <property type="match status" value="1"/>
</dbReference>
<keyword evidence="3" id="KW-0479">Metal-binding</keyword>
<dbReference type="Pfam" id="PF02630">
    <property type="entry name" value="SCO1-SenC"/>
    <property type="match status" value="1"/>
</dbReference>
<evidence type="ECO:0000256" key="3">
    <source>
        <dbReference type="PIRSR" id="PIRSR603782-1"/>
    </source>
</evidence>
<evidence type="ECO:0000256" key="5">
    <source>
        <dbReference type="SAM" id="SignalP"/>
    </source>
</evidence>
<dbReference type="FunFam" id="3.40.30.10:FF:000013">
    <property type="entry name" value="Blast:Protein SCO1 homolog, mitochondrial"/>
    <property type="match status" value="1"/>
</dbReference>
<accession>Q2SF39</accession>
<keyword evidence="8" id="KW-1185">Reference proteome</keyword>
<evidence type="ECO:0000259" key="6">
    <source>
        <dbReference type="PROSITE" id="PS51352"/>
    </source>
</evidence>
<gene>
    <name evidence="7" type="ordered locus">HCH_04019</name>
</gene>
<dbReference type="RefSeq" id="WP_011397802.1">
    <property type="nucleotide sequence ID" value="NC_007645.1"/>
</dbReference>
<comment type="similarity">
    <text evidence="1">Belongs to the SCO1/2 family.</text>
</comment>
<dbReference type="STRING" id="349521.HCH_04019"/>
<feature type="signal peptide" evidence="5">
    <location>
        <begin position="1"/>
        <end position="20"/>
    </location>
</feature>
<organism evidence="7 8">
    <name type="scientific">Hahella chejuensis (strain KCTC 2396)</name>
    <dbReference type="NCBI Taxonomy" id="349521"/>
    <lineage>
        <taxon>Bacteria</taxon>
        <taxon>Pseudomonadati</taxon>
        <taxon>Pseudomonadota</taxon>
        <taxon>Gammaproteobacteria</taxon>
        <taxon>Oceanospirillales</taxon>
        <taxon>Hahellaceae</taxon>
        <taxon>Hahella</taxon>
    </lineage>
</organism>
<dbReference type="CDD" id="cd02968">
    <property type="entry name" value="SCO"/>
    <property type="match status" value="1"/>
</dbReference>
<feature type="disulfide bond" description="Redox-active" evidence="4">
    <location>
        <begin position="69"/>
        <end position="73"/>
    </location>
</feature>
<evidence type="ECO:0000256" key="2">
    <source>
        <dbReference type="ARBA" id="ARBA00023008"/>
    </source>
</evidence>
<keyword evidence="4" id="KW-1015">Disulfide bond</keyword>
<dbReference type="GO" id="GO:0046872">
    <property type="term" value="F:metal ion binding"/>
    <property type="evidence" value="ECO:0007669"/>
    <property type="project" value="UniProtKB-KW"/>
</dbReference>
<keyword evidence="5" id="KW-0732">Signal</keyword>
<feature type="binding site" evidence="3">
    <location>
        <position position="73"/>
    </location>
    <ligand>
        <name>Cu cation</name>
        <dbReference type="ChEBI" id="CHEBI:23378"/>
    </ligand>
</feature>
<keyword evidence="2 3" id="KW-0186">Copper</keyword>
<dbReference type="KEGG" id="hch:HCH_04019"/>
<dbReference type="AlphaFoldDB" id="Q2SF39"/>